<reference evidence="1 2" key="1">
    <citation type="journal article" date="2010" name="J. Bacteriol.">
        <title>Genome sequence of Lentisphaera araneosa HTCC2155T, the type species of the order Lentisphaerales in the phylum Lentisphaerae.</title>
        <authorList>
            <person name="Thrash J.C."/>
            <person name="Cho J.C."/>
            <person name="Vergin K.L."/>
            <person name="Morris R.M."/>
            <person name="Giovannoni S.J."/>
        </authorList>
    </citation>
    <scope>NUCLEOTIDE SEQUENCE [LARGE SCALE GENOMIC DNA]</scope>
    <source>
        <strain evidence="1 2">HTCC2155</strain>
    </source>
</reference>
<dbReference type="OrthoDB" id="5509642at2"/>
<dbReference type="AlphaFoldDB" id="A6DNL6"/>
<dbReference type="STRING" id="313628.LNTAR_18550"/>
<keyword evidence="2" id="KW-1185">Reference proteome</keyword>
<comment type="caution">
    <text evidence="1">The sequence shown here is derived from an EMBL/GenBank/DDBJ whole genome shotgun (WGS) entry which is preliminary data.</text>
</comment>
<sequence length="135" mass="15663">MDDLIQAYKETDYLVPEFDLCIKIDQCGEDLLSFCDSRKVESWALITAHNPYSKLLSKEENQKRNEALSADLKAYKYHFALGKGRDTDWPIEDSFFILNITLEQALLLTKKYEQNAMVYGLRQSAAKLILNKDFK</sequence>
<name>A6DNL6_9BACT</name>
<accession>A6DNL6</accession>
<dbReference type="Proteomes" id="UP000004947">
    <property type="component" value="Unassembled WGS sequence"/>
</dbReference>
<evidence type="ECO:0000313" key="2">
    <source>
        <dbReference type="Proteomes" id="UP000004947"/>
    </source>
</evidence>
<protein>
    <recommendedName>
        <fullName evidence="3">DUF3293 domain-containing protein</fullName>
    </recommendedName>
</protein>
<dbReference type="RefSeq" id="WP_007279454.1">
    <property type="nucleotide sequence ID" value="NZ_ABCK01000014.1"/>
</dbReference>
<proteinExistence type="predicted"/>
<dbReference type="EMBL" id="ABCK01000014">
    <property type="protein sequence ID" value="EDM26675.1"/>
    <property type="molecule type" value="Genomic_DNA"/>
</dbReference>
<evidence type="ECO:0008006" key="3">
    <source>
        <dbReference type="Google" id="ProtNLM"/>
    </source>
</evidence>
<gene>
    <name evidence="1" type="ORF">LNTAR_18550</name>
</gene>
<dbReference type="Pfam" id="PF11697">
    <property type="entry name" value="DUF3293"/>
    <property type="match status" value="1"/>
</dbReference>
<dbReference type="InterPro" id="IPR021710">
    <property type="entry name" value="DUF3293"/>
</dbReference>
<organism evidence="1 2">
    <name type="scientific">Lentisphaera araneosa HTCC2155</name>
    <dbReference type="NCBI Taxonomy" id="313628"/>
    <lineage>
        <taxon>Bacteria</taxon>
        <taxon>Pseudomonadati</taxon>
        <taxon>Lentisphaerota</taxon>
        <taxon>Lentisphaeria</taxon>
        <taxon>Lentisphaerales</taxon>
        <taxon>Lentisphaeraceae</taxon>
        <taxon>Lentisphaera</taxon>
    </lineage>
</organism>
<evidence type="ECO:0000313" key="1">
    <source>
        <dbReference type="EMBL" id="EDM26675.1"/>
    </source>
</evidence>